<keyword evidence="2 10" id="KW-0812">Transmembrane</keyword>
<feature type="transmembrane region" description="Helical" evidence="11">
    <location>
        <begin position="68"/>
        <end position="94"/>
    </location>
</feature>
<dbReference type="GO" id="GO:0004993">
    <property type="term" value="F:G protein-coupled serotonin receptor activity"/>
    <property type="evidence" value="ECO:0007669"/>
    <property type="project" value="TreeGrafter"/>
</dbReference>
<evidence type="ECO:0000256" key="2">
    <source>
        <dbReference type="ARBA" id="ARBA00022692"/>
    </source>
</evidence>
<evidence type="ECO:0000256" key="4">
    <source>
        <dbReference type="ARBA" id="ARBA00023018"/>
    </source>
</evidence>
<dbReference type="GO" id="GO:0006940">
    <property type="term" value="P:regulation of smooth muscle contraction"/>
    <property type="evidence" value="ECO:0007669"/>
    <property type="project" value="TreeGrafter"/>
</dbReference>
<evidence type="ECO:0000256" key="6">
    <source>
        <dbReference type="ARBA" id="ARBA00023136"/>
    </source>
</evidence>
<feature type="transmembrane region" description="Helical" evidence="11">
    <location>
        <begin position="193"/>
        <end position="217"/>
    </location>
</feature>
<dbReference type="eggNOG" id="KOG4220">
    <property type="taxonomic scope" value="Eukaryota"/>
</dbReference>
<keyword evidence="7 10" id="KW-0675">Receptor</keyword>
<dbReference type="Ensembl" id="ENSXMAT00000009019.2">
    <property type="protein sequence ID" value="ENSXMAP00000009005.2"/>
    <property type="gene ID" value="ENSXMAG00000008984.2"/>
</dbReference>
<reference evidence="13" key="4">
    <citation type="submission" date="2025-09" db="UniProtKB">
        <authorList>
            <consortium name="Ensembl"/>
        </authorList>
    </citation>
    <scope>IDENTIFICATION</scope>
    <source>
        <strain evidence="13">JP 163 A</strain>
    </source>
</reference>
<feature type="transmembrane region" description="Helical" evidence="11">
    <location>
        <begin position="349"/>
        <end position="367"/>
    </location>
</feature>
<dbReference type="InParanoid" id="M4A3G1"/>
<reference evidence="14" key="1">
    <citation type="submission" date="2012-01" db="EMBL/GenBank/DDBJ databases">
        <authorList>
            <person name="Walter R."/>
            <person name="Schartl M."/>
            <person name="Warren W."/>
        </authorList>
    </citation>
    <scope>NUCLEOTIDE SEQUENCE [LARGE SCALE GENOMIC DNA]</scope>
    <source>
        <strain evidence="14">JP 163 A</strain>
    </source>
</reference>
<feature type="transmembrane region" description="Helical" evidence="11">
    <location>
        <begin position="31"/>
        <end position="56"/>
    </location>
</feature>
<dbReference type="PRINTS" id="PR00237">
    <property type="entry name" value="GPCRRHODOPSN"/>
</dbReference>
<evidence type="ECO:0000259" key="12">
    <source>
        <dbReference type="PROSITE" id="PS50262"/>
    </source>
</evidence>
<dbReference type="InterPro" id="IPR000995">
    <property type="entry name" value="Musac_Ach_rcpt"/>
</dbReference>
<keyword evidence="3 11" id="KW-1133">Transmembrane helix</keyword>
<dbReference type="GO" id="GO:0007187">
    <property type="term" value="P:G protein-coupled receptor signaling pathway, coupled to cyclic nucleotide second messenger"/>
    <property type="evidence" value="ECO:0007669"/>
    <property type="project" value="TreeGrafter"/>
</dbReference>
<keyword evidence="5 10" id="KW-0297">G-protein coupled receptor</keyword>
<name>M4A3G1_XIPMA</name>
<dbReference type="GO" id="GO:0007197">
    <property type="term" value="P:adenylate cyclase-inhibiting G protein-coupled acetylcholine receptor signaling pathway"/>
    <property type="evidence" value="ECO:0007669"/>
    <property type="project" value="TreeGrafter"/>
</dbReference>
<evidence type="ECO:0000256" key="7">
    <source>
        <dbReference type="ARBA" id="ARBA00023170"/>
    </source>
</evidence>
<comment type="caution">
    <text evidence="11">Lacks conserved residue(s) required for the propagation of feature annotation.</text>
</comment>
<dbReference type="GO" id="GO:0045211">
    <property type="term" value="C:postsynaptic membrane"/>
    <property type="evidence" value="ECO:0007669"/>
    <property type="project" value="UniProtKB-SubCell"/>
</dbReference>
<dbReference type="PANTHER" id="PTHR24247:SF207">
    <property type="entry name" value="MUSCARINIC ACETYLCHOLINE RECEPTOR M2"/>
    <property type="match status" value="1"/>
</dbReference>
<dbReference type="GO" id="GO:0030425">
    <property type="term" value="C:dendrite"/>
    <property type="evidence" value="ECO:0007669"/>
    <property type="project" value="TreeGrafter"/>
</dbReference>
<dbReference type="PROSITE" id="PS50262">
    <property type="entry name" value="G_PROTEIN_RECEP_F1_2"/>
    <property type="match status" value="1"/>
</dbReference>
<dbReference type="GO" id="GO:0016907">
    <property type="term" value="F:G protein-coupled acetylcholine receptor activity"/>
    <property type="evidence" value="ECO:0007669"/>
    <property type="project" value="UniProtKB-UniRule"/>
</dbReference>
<comment type="function">
    <text evidence="11">The muscarinic acetylcholine receptor mediates various cellular responses, including inhibition of adenylate cyclase, breakdown of phosphoinositides and modulation of potassium channels through the action of G proteins.</text>
</comment>
<keyword evidence="14" id="KW-1185">Reference proteome</keyword>
<dbReference type="InterPro" id="IPR000276">
    <property type="entry name" value="GPCR_Rhodpsn"/>
</dbReference>
<dbReference type="STRING" id="8083.ENSXMAP00000009005"/>
<dbReference type="PROSITE" id="PS00237">
    <property type="entry name" value="G_PROTEIN_RECEP_F1_1"/>
    <property type="match status" value="1"/>
</dbReference>
<evidence type="ECO:0000256" key="5">
    <source>
        <dbReference type="ARBA" id="ARBA00023040"/>
    </source>
</evidence>
<reference evidence="14" key="2">
    <citation type="journal article" date="2013" name="Nat. Genet.">
        <title>The genome of the platyfish, Xiphophorus maculatus, provides insights into evolutionary adaptation and several complex traits.</title>
        <authorList>
            <person name="Schartl M."/>
            <person name="Walter R.B."/>
            <person name="Shen Y."/>
            <person name="Garcia T."/>
            <person name="Catchen J."/>
            <person name="Amores A."/>
            <person name="Braasch I."/>
            <person name="Chalopin D."/>
            <person name="Volff J.N."/>
            <person name="Lesch K.P."/>
            <person name="Bisazza A."/>
            <person name="Minx P."/>
            <person name="Hillier L."/>
            <person name="Wilson R.K."/>
            <person name="Fuerstenberg S."/>
            <person name="Boore J."/>
            <person name="Searle S."/>
            <person name="Postlethwait J.H."/>
            <person name="Warren W.C."/>
        </authorList>
    </citation>
    <scope>NUCLEOTIDE SEQUENCE [LARGE SCALE GENOMIC DNA]</scope>
    <source>
        <strain evidence="14">JP 163 A</strain>
    </source>
</reference>
<dbReference type="AlphaFoldDB" id="M4A3G1"/>
<protein>
    <recommendedName>
        <fullName evidence="11">Muscarinic acetylcholine receptor</fullName>
    </recommendedName>
</protein>
<dbReference type="PRINTS" id="PR00243">
    <property type="entry name" value="MUSCARINICR"/>
</dbReference>
<dbReference type="Pfam" id="PF00001">
    <property type="entry name" value="7tm_1"/>
    <property type="match status" value="1"/>
</dbReference>
<evidence type="ECO:0000313" key="13">
    <source>
        <dbReference type="Ensembl" id="ENSXMAP00000009005.2"/>
    </source>
</evidence>
<proteinExistence type="inferred from homology"/>
<evidence type="ECO:0000256" key="3">
    <source>
        <dbReference type="ARBA" id="ARBA00022989"/>
    </source>
</evidence>
<accession>M4A3G1</accession>
<keyword evidence="8 10" id="KW-0807">Transducer</keyword>
<keyword evidence="1 11" id="KW-1003">Cell membrane</keyword>
<evidence type="ECO:0000256" key="8">
    <source>
        <dbReference type="ARBA" id="ARBA00023224"/>
    </source>
</evidence>
<dbReference type="Gene3D" id="1.20.1070.10">
    <property type="entry name" value="Rhodopsin 7-helix transmembrane proteins"/>
    <property type="match status" value="1"/>
</dbReference>
<dbReference type="GeneTree" id="ENSGT00940000158940"/>
<comment type="subcellular location">
    <subcellularLocation>
        <location evidence="11">Cell membrane</location>
        <topology evidence="11">Multi-pass membrane protein</topology>
    </subcellularLocation>
    <subcellularLocation>
        <location evidence="11">Postsynaptic cell membrane</location>
        <topology evidence="11">Multi-pass membrane protein</topology>
    </subcellularLocation>
</comment>
<evidence type="ECO:0000313" key="14">
    <source>
        <dbReference type="Proteomes" id="UP000002852"/>
    </source>
</evidence>
<reference evidence="13" key="3">
    <citation type="submission" date="2025-08" db="UniProtKB">
        <authorList>
            <consortium name="Ensembl"/>
        </authorList>
    </citation>
    <scope>IDENTIFICATION</scope>
    <source>
        <strain evidence="13">JP 163 A</strain>
    </source>
</reference>
<dbReference type="PANTHER" id="PTHR24247">
    <property type="entry name" value="5-HYDROXYTRYPTAMINE RECEPTOR"/>
    <property type="match status" value="1"/>
</dbReference>
<dbReference type="OMA" id="CNDTFKI"/>
<feature type="transmembrane region" description="Helical" evidence="11">
    <location>
        <begin position="106"/>
        <end position="127"/>
    </location>
</feature>
<feature type="domain" description="G-protein coupled receptors family 1 profile" evidence="12">
    <location>
        <begin position="48"/>
        <end position="404"/>
    </location>
</feature>
<evidence type="ECO:0000256" key="10">
    <source>
        <dbReference type="RuleBase" id="RU000688"/>
    </source>
</evidence>
<feature type="transmembrane region" description="Helical" evidence="11">
    <location>
        <begin position="147"/>
        <end position="173"/>
    </location>
</feature>
<keyword evidence="6 11" id="KW-0472">Membrane</keyword>
<dbReference type="InterPro" id="IPR017452">
    <property type="entry name" value="GPCR_Rhodpsn_7TM"/>
</dbReference>
<comment type="similarity">
    <text evidence="11">Belongs to the G-protein coupled receptor 1 family. Muscarinic acetylcholine receptor subfamily.</text>
</comment>
<sequence length="434" mass="49110">METANASSIINMTGGSHAGLFSRSPYTEAEIVLILLAAGILSLITVTGNILVILSIKVNKNLQTINNYFLFSLACADLLIGICSMNFYAIFIVIDQWPLGEVECDLWLIADYVVSNASVMNLLLISFDRYFCVTKPMTYPACRSTKIAGMMIAAAWILSFVLWTSLIMSWQFIAGRRSLLFTHCHCQFFFNPWVTFVASIITFYLPLSIMACLYWRIAKTSYNSIRRNSRRTSGSSLSEIVSFVQGEVIGSTTKQDKEETAAGKEKEMLQQHSVTALFRESQADQLDSASETVNASTSRELSSLRSFTNSTWKPVSSPPLVPQVSDRNVRVQILEKWRRRVSTCREKKVTRTIVAVMVAFIVTWTPYNIMVLVHALCNNCVPKTLWSTLYWLCYVNSTVNPACYALCNDTFKITFKHLLLCQYKNIRGRWRCDL</sequence>
<dbReference type="HOGENOM" id="CLU_009579_11_2_1"/>
<evidence type="ECO:0000256" key="1">
    <source>
        <dbReference type="ARBA" id="ARBA00022475"/>
    </source>
</evidence>
<organism evidence="13 14">
    <name type="scientific">Xiphophorus maculatus</name>
    <name type="common">Southern platyfish</name>
    <name type="synonym">Platypoecilus maculatus</name>
    <dbReference type="NCBI Taxonomy" id="8083"/>
    <lineage>
        <taxon>Eukaryota</taxon>
        <taxon>Metazoa</taxon>
        <taxon>Chordata</taxon>
        <taxon>Craniata</taxon>
        <taxon>Vertebrata</taxon>
        <taxon>Euteleostomi</taxon>
        <taxon>Actinopterygii</taxon>
        <taxon>Neopterygii</taxon>
        <taxon>Teleostei</taxon>
        <taxon>Neoteleostei</taxon>
        <taxon>Acanthomorphata</taxon>
        <taxon>Ovalentaria</taxon>
        <taxon>Atherinomorphae</taxon>
        <taxon>Cyprinodontiformes</taxon>
        <taxon>Poeciliidae</taxon>
        <taxon>Poeciliinae</taxon>
        <taxon>Xiphophorus</taxon>
    </lineage>
</organism>
<keyword evidence="4 11" id="KW-0770">Synapse</keyword>
<evidence type="ECO:0000256" key="11">
    <source>
        <dbReference type="RuleBase" id="RU361191"/>
    </source>
</evidence>
<keyword evidence="9 11" id="KW-0628">Postsynaptic cell membrane</keyword>
<dbReference type="Proteomes" id="UP000002852">
    <property type="component" value="Unassembled WGS sequence"/>
</dbReference>
<dbReference type="SUPFAM" id="SSF81321">
    <property type="entry name" value="Family A G protein-coupled receptor-like"/>
    <property type="match status" value="1"/>
</dbReference>
<evidence type="ECO:0000256" key="9">
    <source>
        <dbReference type="ARBA" id="ARBA00023257"/>
    </source>
</evidence>